<evidence type="ECO:0000256" key="4">
    <source>
        <dbReference type="PROSITE-ProRule" id="PRU00810"/>
    </source>
</evidence>
<dbReference type="SUPFAM" id="SSF47762">
    <property type="entry name" value="PAH2 domain"/>
    <property type="match status" value="2"/>
</dbReference>
<comment type="subcellular location">
    <subcellularLocation>
        <location evidence="1 4">Nucleus</location>
    </subcellularLocation>
</comment>
<reference evidence="6 7" key="1">
    <citation type="submission" date="2024-09" db="EMBL/GenBank/DDBJ databases">
        <title>Chromosome-scale assembly of Riccia fluitans.</title>
        <authorList>
            <person name="Paukszto L."/>
            <person name="Sawicki J."/>
            <person name="Karawczyk K."/>
            <person name="Piernik-Szablinska J."/>
            <person name="Szczecinska M."/>
            <person name="Mazdziarz M."/>
        </authorList>
    </citation>
    <scope>NUCLEOTIDE SEQUENCE [LARGE SCALE GENOMIC DNA]</scope>
    <source>
        <strain evidence="6">Rf_01</strain>
        <tissue evidence="6">Aerial parts of the thallus</tissue>
    </source>
</reference>
<keyword evidence="2" id="KW-0678">Repressor</keyword>
<evidence type="ECO:0000256" key="2">
    <source>
        <dbReference type="ARBA" id="ARBA00022491"/>
    </source>
</evidence>
<dbReference type="Pfam" id="PF02671">
    <property type="entry name" value="PAH"/>
    <property type="match status" value="1"/>
</dbReference>
<dbReference type="Gene3D" id="1.20.1160.11">
    <property type="entry name" value="Paired amphipathic helix"/>
    <property type="match status" value="2"/>
</dbReference>
<sequence>MDGPVQGLLHLAAKKFEHHIRRNLRNGDEHKYQEFKELMTRFKNMSIGFQTLKVEIHKLFPDYPDLKGEFTRFLTFPEDEGGYKNFVDEALEHMGKVIETLSKVQEEYKAGRMSLQDFLKALSFIHKDHAELSSALLAPLQSMLYRDAVREYFAEMNQETKYDEFVRFLRDAKAHDDSFSEVRARFIDVFWNHHNCDLMRHFNMYLPIREWIVCHHPTEARHESEATKKGDSESTGAEWSVIQQSASEAGEAPETNGNPGSQDGVSRPDQMLSRVATPTQRFTNGMCTIC</sequence>
<dbReference type="GO" id="GO:0005634">
    <property type="term" value="C:nucleus"/>
    <property type="evidence" value="ECO:0007669"/>
    <property type="project" value="UniProtKB-SubCell"/>
</dbReference>
<organism evidence="6 7">
    <name type="scientific">Riccia fluitans</name>
    <dbReference type="NCBI Taxonomy" id="41844"/>
    <lineage>
        <taxon>Eukaryota</taxon>
        <taxon>Viridiplantae</taxon>
        <taxon>Streptophyta</taxon>
        <taxon>Embryophyta</taxon>
        <taxon>Marchantiophyta</taxon>
        <taxon>Marchantiopsida</taxon>
        <taxon>Marchantiidae</taxon>
        <taxon>Marchantiales</taxon>
        <taxon>Ricciaceae</taxon>
        <taxon>Riccia</taxon>
    </lineage>
</organism>
<dbReference type="PANTHER" id="PTHR12346">
    <property type="entry name" value="SIN3B-RELATED"/>
    <property type="match status" value="1"/>
</dbReference>
<protein>
    <submittedName>
        <fullName evidence="6">Uncharacterized protein</fullName>
    </submittedName>
</protein>
<feature type="compositionally biased region" description="Polar residues" evidence="5">
    <location>
        <begin position="255"/>
        <end position="264"/>
    </location>
</feature>
<dbReference type="EMBL" id="JBHFFA010000006">
    <property type="protein sequence ID" value="KAL2623334.1"/>
    <property type="molecule type" value="Genomic_DNA"/>
</dbReference>
<accession>A0ABD1YA96</accession>
<feature type="region of interest" description="Disordered" evidence="5">
    <location>
        <begin position="222"/>
        <end position="268"/>
    </location>
</feature>
<dbReference type="InterPro" id="IPR039774">
    <property type="entry name" value="Sin3-like"/>
</dbReference>
<dbReference type="Proteomes" id="UP001605036">
    <property type="component" value="Unassembled WGS sequence"/>
</dbReference>
<evidence type="ECO:0000256" key="5">
    <source>
        <dbReference type="SAM" id="MobiDB-lite"/>
    </source>
</evidence>
<comment type="caution">
    <text evidence="6">The sequence shown here is derived from an EMBL/GenBank/DDBJ whole genome shotgun (WGS) entry which is preliminary data.</text>
</comment>
<dbReference type="PANTHER" id="PTHR12346:SF0">
    <property type="entry name" value="SIN3A, ISOFORM G"/>
    <property type="match status" value="1"/>
</dbReference>
<keyword evidence="3 4" id="KW-0539">Nucleus</keyword>
<feature type="compositionally biased region" description="Polar residues" evidence="5">
    <location>
        <begin position="233"/>
        <end position="247"/>
    </location>
</feature>
<dbReference type="InterPro" id="IPR036600">
    <property type="entry name" value="PAH_sf"/>
</dbReference>
<dbReference type="PROSITE" id="PS51477">
    <property type="entry name" value="PAH"/>
    <property type="match status" value="1"/>
</dbReference>
<evidence type="ECO:0000313" key="6">
    <source>
        <dbReference type="EMBL" id="KAL2623334.1"/>
    </source>
</evidence>
<evidence type="ECO:0000256" key="1">
    <source>
        <dbReference type="ARBA" id="ARBA00004123"/>
    </source>
</evidence>
<name>A0ABD1YA96_9MARC</name>
<evidence type="ECO:0000313" key="7">
    <source>
        <dbReference type="Proteomes" id="UP001605036"/>
    </source>
</evidence>
<evidence type="ECO:0000256" key="3">
    <source>
        <dbReference type="ARBA" id="ARBA00023242"/>
    </source>
</evidence>
<dbReference type="InterPro" id="IPR003822">
    <property type="entry name" value="PAH"/>
</dbReference>
<feature type="compositionally biased region" description="Basic and acidic residues" evidence="5">
    <location>
        <begin position="222"/>
        <end position="232"/>
    </location>
</feature>
<keyword evidence="7" id="KW-1185">Reference proteome</keyword>
<gene>
    <name evidence="6" type="ORF">R1flu_003539</name>
</gene>
<proteinExistence type="predicted"/>
<dbReference type="AlphaFoldDB" id="A0ABD1YA96"/>